<dbReference type="GO" id="GO:0006352">
    <property type="term" value="P:DNA-templated transcription initiation"/>
    <property type="evidence" value="ECO:0007669"/>
    <property type="project" value="InterPro"/>
</dbReference>
<dbReference type="NCBIfam" id="TIGR02937">
    <property type="entry name" value="sigma70-ECF"/>
    <property type="match status" value="1"/>
</dbReference>
<reference evidence="8" key="1">
    <citation type="submission" date="2019-09" db="EMBL/GenBank/DDBJ databases">
        <title>Distinct polysaccharide growth profiles of human intestinal Prevotella copri isolates.</title>
        <authorList>
            <person name="Fehlner-Peach H."/>
            <person name="Magnabosco C."/>
            <person name="Raghavan V."/>
            <person name="Scher J.U."/>
            <person name="Tett A."/>
            <person name="Cox L.M."/>
            <person name="Gottsegen C."/>
            <person name="Watters A."/>
            <person name="Wiltshire- Gordon J.D."/>
            <person name="Segata N."/>
            <person name="Bonneau R."/>
            <person name="Littman D.R."/>
        </authorList>
    </citation>
    <scope>NUCLEOTIDE SEQUENCE [LARGE SCALE GENOMIC DNA]</scope>
    <source>
        <strain evidence="8">iAQ1179</strain>
    </source>
</reference>
<dbReference type="InterPro" id="IPR014284">
    <property type="entry name" value="RNA_pol_sigma-70_dom"/>
</dbReference>
<evidence type="ECO:0000313" key="8">
    <source>
        <dbReference type="Proteomes" id="UP000442105"/>
    </source>
</evidence>
<dbReference type="Gene3D" id="1.10.10.10">
    <property type="entry name" value="Winged helix-like DNA-binding domain superfamily/Winged helix DNA-binding domain"/>
    <property type="match status" value="1"/>
</dbReference>
<dbReference type="GO" id="GO:0016987">
    <property type="term" value="F:sigma factor activity"/>
    <property type="evidence" value="ECO:0007669"/>
    <property type="project" value="UniProtKB-KW"/>
</dbReference>
<comment type="caution">
    <text evidence="7">The sequence shown here is derived from an EMBL/GenBank/DDBJ whole genome shotgun (WGS) entry which is preliminary data.</text>
</comment>
<keyword evidence="2" id="KW-0805">Transcription regulation</keyword>
<dbReference type="PANTHER" id="PTHR43133:SF46">
    <property type="entry name" value="RNA POLYMERASE SIGMA-70 FACTOR ECF SUBFAMILY"/>
    <property type="match status" value="1"/>
</dbReference>
<organism evidence="7 8">
    <name type="scientific">Segatella copri</name>
    <dbReference type="NCBI Taxonomy" id="165179"/>
    <lineage>
        <taxon>Bacteria</taxon>
        <taxon>Pseudomonadati</taxon>
        <taxon>Bacteroidota</taxon>
        <taxon>Bacteroidia</taxon>
        <taxon>Bacteroidales</taxon>
        <taxon>Prevotellaceae</taxon>
        <taxon>Segatella</taxon>
    </lineage>
</organism>
<dbReference type="InterPro" id="IPR013324">
    <property type="entry name" value="RNA_pol_sigma_r3/r4-like"/>
</dbReference>
<dbReference type="SUPFAM" id="SSF88946">
    <property type="entry name" value="Sigma2 domain of RNA polymerase sigma factors"/>
    <property type="match status" value="1"/>
</dbReference>
<name>A0AA90ZKD7_9BACT</name>
<keyword evidence="4" id="KW-0804">Transcription</keyword>
<evidence type="ECO:0000259" key="6">
    <source>
        <dbReference type="Pfam" id="PF08281"/>
    </source>
</evidence>
<evidence type="ECO:0000256" key="1">
    <source>
        <dbReference type="ARBA" id="ARBA00010641"/>
    </source>
</evidence>
<accession>A0AA90ZKD7</accession>
<dbReference type="InterPro" id="IPR039425">
    <property type="entry name" value="RNA_pol_sigma-70-like"/>
</dbReference>
<keyword evidence="3" id="KW-0731">Sigma factor</keyword>
<dbReference type="AlphaFoldDB" id="A0AA90ZKD7"/>
<dbReference type="InterPro" id="IPR036388">
    <property type="entry name" value="WH-like_DNA-bd_sf"/>
</dbReference>
<feature type="domain" description="RNA polymerase sigma factor 70 region 4 type 2" evidence="6">
    <location>
        <begin position="117"/>
        <end position="162"/>
    </location>
</feature>
<evidence type="ECO:0000259" key="5">
    <source>
        <dbReference type="Pfam" id="PF04542"/>
    </source>
</evidence>
<dbReference type="InterPro" id="IPR007627">
    <property type="entry name" value="RNA_pol_sigma70_r2"/>
</dbReference>
<dbReference type="RefSeq" id="WP_117661791.1">
    <property type="nucleotide sequence ID" value="NZ_JAHOEO010000014.1"/>
</dbReference>
<evidence type="ECO:0000256" key="2">
    <source>
        <dbReference type="ARBA" id="ARBA00023015"/>
    </source>
</evidence>
<protein>
    <submittedName>
        <fullName evidence="7">Sigma-70 family RNA polymerase sigma factor</fullName>
    </submittedName>
</protein>
<dbReference type="SUPFAM" id="SSF88659">
    <property type="entry name" value="Sigma3 and sigma4 domains of RNA polymerase sigma factors"/>
    <property type="match status" value="1"/>
</dbReference>
<dbReference type="InterPro" id="IPR013249">
    <property type="entry name" value="RNA_pol_sigma70_r4_t2"/>
</dbReference>
<dbReference type="Proteomes" id="UP000442105">
    <property type="component" value="Unassembled WGS sequence"/>
</dbReference>
<comment type="similarity">
    <text evidence="1">Belongs to the sigma-70 factor family. ECF subfamily.</text>
</comment>
<sequence length="174" mass="20906">MMEQKKQLRPDGKLISSLYNEYADDLRRYLCSCLHNMDDAEDMLHDLFIKVMDIEVIPEKSVHSLLFIMARRMVIDLQRHRAFVRQSQERFLKYNSYMDEDSLVRRVESADLLSFEQRYLSQLPVKRACIYKMYKHEEMTAQEIALKLNLNKRTVESHIYLSTKEMKSYLKNII</sequence>
<dbReference type="PANTHER" id="PTHR43133">
    <property type="entry name" value="RNA POLYMERASE ECF-TYPE SIGMA FACTO"/>
    <property type="match status" value="1"/>
</dbReference>
<feature type="domain" description="RNA polymerase sigma-70 region 2" evidence="5">
    <location>
        <begin position="18"/>
        <end position="81"/>
    </location>
</feature>
<dbReference type="GO" id="GO:0003677">
    <property type="term" value="F:DNA binding"/>
    <property type="evidence" value="ECO:0007669"/>
    <property type="project" value="InterPro"/>
</dbReference>
<dbReference type="Pfam" id="PF04542">
    <property type="entry name" value="Sigma70_r2"/>
    <property type="match status" value="1"/>
</dbReference>
<dbReference type="InterPro" id="IPR013325">
    <property type="entry name" value="RNA_pol_sigma_r2"/>
</dbReference>
<dbReference type="Gene3D" id="1.10.1740.10">
    <property type="match status" value="1"/>
</dbReference>
<evidence type="ECO:0000256" key="4">
    <source>
        <dbReference type="ARBA" id="ARBA00023163"/>
    </source>
</evidence>
<dbReference type="Pfam" id="PF08281">
    <property type="entry name" value="Sigma70_r4_2"/>
    <property type="match status" value="1"/>
</dbReference>
<proteinExistence type="inferred from homology"/>
<evidence type="ECO:0000313" key="7">
    <source>
        <dbReference type="EMBL" id="MQN12091.1"/>
    </source>
</evidence>
<gene>
    <name evidence="7" type="ORF">F7D95_04490</name>
</gene>
<dbReference type="EMBL" id="VZCW01000105">
    <property type="protein sequence ID" value="MQN12091.1"/>
    <property type="molecule type" value="Genomic_DNA"/>
</dbReference>
<evidence type="ECO:0000256" key="3">
    <source>
        <dbReference type="ARBA" id="ARBA00023082"/>
    </source>
</evidence>